<protein>
    <submittedName>
        <fullName evidence="1">Transcriptional regulator</fullName>
    </submittedName>
</protein>
<accession>A0A3M2JFY7</accession>
<dbReference type="EMBL" id="RFFI01000031">
    <property type="protein sequence ID" value="RMI12702.1"/>
    <property type="molecule type" value="Genomic_DNA"/>
</dbReference>
<dbReference type="AlphaFoldDB" id="A0A3M2JFY7"/>
<dbReference type="InterPro" id="IPR036388">
    <property type="entry name" value="WH-like_DNA-bd_sf"/>
</dbReference>
<dbReference type="Gene3D" id="1.10.10.10">
    <property type="entry name" value="Winged helix-like DNA-binding domain superfamily/Winged helix DNA-binding domain"/>
    <property type="match status" value="1"/>
</dbReference>
<dbReference type="Proteomes" id="UP000269289">
    <property type="component" value="Unassembled WGS sequence"/>
</dbReference>
<sequence length="341" mass="36463">MTMNAARAEDVAAEALRGLGMPVDQRVDGADAGYDLLLGPGATPVEVAFRALVDEQIASRLVERRRWPGATLLVVADRVTSDARRLLLDRRAGYYDLRGHVALRAEAVFVDADVEPLTGRIARKDPVAGRAGLEIATALLLAPEGGTAVRALARTLDRSPGTVSEVLAALTRDGLVDERRRVIGTGLFWRVAERWSTPPTHLATEPPPGDASRVTGPLRLGLGDVEHEVGWALAGSVAALAYGAPVAIRADQPKELYVPDELVVRRAERLLGVAQPGDAACTVRVAPVPAVCAQRVDLPGAEPVWPLAHPLFVALDLAQDAGRGREILDAWHPPGRWSRAW</sequence>
<comment type="caution">
    <text evidence="1">The sequence shown here is derived from an EMBL/GenBank/DDBJ whole genome shotgun (WGS) entry which is preliminary data.</text>
</comment>
<organism evidence="1 2">
    <name type="scientific">Cellulomonas triticagri</name>
    <dbReference type="NCBI Taxonomy" id="2483352"/>
    <lineage>
        <taxon>Bacteria</taxon>
        <taxon>Bacillati</taxon>
        <taxon>Actinomycetota</taxon>
        <taxon>Actinomycetes</taxon>
        <taxon>Micrococcales</taxon>
        <taxon>Cellulomonadaceae</taxon>
        <taxon>Cellulomonas</taxon>
    </lineage>
</organism>
<evidence type="ECO:0000313" key="2">
    <source>
        <dbReference type="Proteomes" id="UP000269289"/>
    </source>
</evidence>
<proteinExistence type="predicted"/>
<dbReference type="InterPro" id="IPR036390">
    <property type="entry name" value="WH_DNA-bd_sf"/>
</dbReference>
<gene>
    <name evidence="1" type="ORF">EBM89_07530</name>
</gene>
<dbReference type="SUPFAM" id="SSF46785">
    <property type="entry name" value="Winged helix' DNA-binding domain"/>
    <property type="match status" value="1"/>
</dbReference>
<evidence type="ECO:0000313" key="1">
    <source>
        <dbReference type="EMBL" id="RMI12702.1"/>
    </source>
</evidence>
<reference evidence="1 2" key="1">
    <citation type="submission" date="2018-10" db="EMBL/GenBank/DDBJ databases">
        <title>Isolation, diversity and antifungal activity of actinobacteria from wheat.</title>
        <authorList>
            <person name="Han C."/>
        </authorList>
    </citation>
    <scope>NUCLEOTIDE SEQUENCE [LARGE SCALE GENOMIC DNA]</scope>
    <source>
        <strain evidence="1 2">NEAU-YY56</strain>
    </source>
</reference>
<name>A0A3M2JFY7_9CELL</name>
<keyword evidence="2" id="KW-1185">Reference proteome</keyword>